<gene>
    <name evidence="8" type="ORF">MELLADRAFT_72413</name>
</gene>
<dbReference type="EMBL" id="GL883119">
    <property type="protein sequence ID" value="EGG04361.1"/>
    <property type="molecule type" value="Genomic_DNA"/>
</dbReference>
<dbReference type="InParanoid" id="F4RTD4"/>
<dbReference type="GO" id="GO:0030234">
    <property type="term" value="F:enzyme regulator activity"/>
    <property type="evidence" value="ECO:0007669"/>
    <property type="project" value="UniProtKB-UniRule"/>
</dbReference>
<evidence type="ECO:0000256" key="3">
    <source>
        <dbReference type="ARBA" id="ARBA00022692"/>
    </source>
</evidence>
<keyword evidence="5 7" id="KW-1133">Transmembrane helix</keyword>
<evidence type="ECO:0000256" key="4">
    <source>
        <dbReference type="ARBA" id="ARBA00022824"/>
    </source>
</evidence>
<keyword evidence="4 7" id="KW-0256">Endoplasmic reticulum</keyword>
<proteinExistence type="inferred from homology"/>
<evidence type="ECO:0000313" key="8">
    <source>
        <dbReference type="EMBL" id="EGG04361.1"/>
    </source>
</evidence>
<dbReference type="RefSeq" id="XP_007412490.1">
    <property type="nucleotide sequence ID" value="XM_007412428.1"/>
</dbReference>
<reference evidence="9" key="1">
    <citation type="journal article" date="2011" name="Proc. Natl. Acad. Sci. U.S.A.">
        <title>Obligate biotrophy features unraveled by the genomic analysis of rust fungi.</title>
        <authorList>
            <person name="Duplessis S."/>
            <person name="Cuomo C.A."/>
            <person name="Lin Y.-C."/>
            <person name="Aerts A."/>
            <person name="Tisserant E."/>
            <person name="Veneault-Fourrey C."/>
            <person name="Joly D.L."/>
            <person name="Hacquard S."/>
            <person name="Amselem J."/>
            <person name="Cantarel B.L."/>
            <person name="Chiu R."/>
            <person name="Coutinho P.M."/>
            <person name="Feau N."/>
            <person name="Field M."/>
            <person name="Frey P."/>
            <person name="Gelhaye E."/>
            <person name="Goldberg J."/>
            <person name="Grabherr M.G."/>
            <person name="Kodira C.D."/>
            <person name="Kohler A."/>
            <person name="Kuees U."/>
            <person name="Lindquist E.A."/>
            <person name="Lucas S.M."/>
            <person name="Mago R."/>
            <person name="Mauceli E."/>
            <person name="Morin E."/>
            <person name="Murat C."/>
            <person name="Pangilinan J.L."/>
            <person name="Park R."/>
            <person name="Pearson M."/>
            <person name="Quesneville H."/>
            <person name="Rouhier N."/>
            <person name="Sakthikumar S."/>
            <person name="Salamov A.A."/>
            <person name="Schmutz J."/>
            <person name="Selles B."/>
            <person name="Shapiro H."/>
            <person name="Tanguay P."/>
            <person name="Tuskan G.A."/>
            <person name="Henrissat B."/>
            <person name="Van de Peer Y."/>
            <person name="Rouze P."/>
            <person name="Ellis J.G."/>
            <person name="Dodds P.N."/>
            <person name="Schein J.E."/>
            <person name="Zhong S."/>
            <person name="Hamelin R.C."/>
            <person name="Grigoriev I.V."/>
            <person name="Szabo L.J."/>
            <person name="Martin F."/>
        </authorList>
    </citation>
    <scope>NUCLEOTIDE SEQUENCE [LARGE SCALE GENOMIC DNA]</scope>
    <source>
        <strain evidence="9">98AG31 / pathotype 3-4-7</strain>
    </source>
</reference>
<sequence>MGNSDRLLGGLMLFASASIFTYYTLWTLATPFFEPDSAIQKYFPDREWAVRIPAVALLFFMAVIAGLVSLVLIKQARKEQQKDSKRT</sequence>
<comment type="subunit">
    <text evidence="7">Component of the dolichol-phosphate mannose (DPM) synthase complex.</text>
</comment>
<dbReference type="Proteomes" id="UP000001072">
    <property type="component" value="Unassembled WGS sequence"/>
</dbReference>
<dbReference type="PANTHER" id="PTHR15039">
    <property type="entry name" value="DOLICHOL PHOSPHATE-MANNOSE BIOSYNTHESIS REGULATORY PROTEIN"/>
    <property type="match status" value="1"/>
</dbReference>
<feature type="transmembrane region" description="Helical" evidence="7">
    <location>
        <begin position="7"/>
        <end position="28"/>
    </location>
</feature>
<dbReference type="HOGENOM" id="CLU_150144_2_1_1"/>
<accession>F4RTD4</accession>
<dbReference type="OrthoDB" id="311279at2759"/>
<dbReference type="VEuPathDB" id="FungiDB:MELLADRAFT_72413"/>
<dbReference type="FunCoup" id="F4RTD4">
    <property type="interactions" value="52"/>
</dbReference>
<evidence type="ECO:0000256" key="6">
    <source>
        <dbReference type="ARBA" id="ARBA00023136"/>
    </source>
</evidence>
<protein>
    <recommendedName>
        <fullName evidence="7">Dolichol phosphate-mannose biosynthesis regulatory protein</fullName>
    </recommendedName>
</protein>
<evidence type="ECO:0000256" key="2">
    <source>
        <dbReference type="ARBA" id="ARBA00005478"/>
    </source>
</evidence>
<evidence type="ECO:0000256" key="5">
    <source>
        <dbReference type="ARBA" id="ARBA00022989"/>
    </source>
</evidence>
<dbReference type="GO" id="GO:0005789">
    <property type="term" value="C:endoplasmic reticulum membrane"/>
    <property type="evidence" value="ECO:0007669"/>
    <property type="project" value="UniProtKB-SubCell"/>
</dbReference>
<dbReference type="GeneID" id="18932093"/>
<feature type="transmembrane region" description="Helical" evidence="7">
    <location>
        <begin position="48"/>
        <end position="73"/>
    </location>
</feature>
<dbReference type="Pfam" id="PF07297">
    <property type="entry name" value="DPM2"/>
    <property type="match status" value="1"/>
</dbReference>
<name>F4RTD4_MELLP</name>
<dbReference type="PANTHER" id="PTHR15039:SF11">
    <property type="entry name" value="DOLICHOL PHOSPHATE-MANNOSE BIOSYNTHESIS REGULATORY PROTEIN"/>
    <property type="match status" value="1"/>
</dbReference>
<comment type="pathway">
    <text evidence="7">Protein modification; protein glycosylation.</text>
</comment>
<dbReference type="GO" id="GO:0033185">
    <property type="term" value="C:dolichol-phosphate-mannose synthase complex"/>
    <property type="evidence" value="ECO:0007669"/>
    <property type="project" value="TreeGrafter"/>
</dbReference>
<keyword evidence="9" id="KW-1185">Reference proteome</keyword>
<dbReference type="GO" id="GO:0006506">
    <property type="term" value="P:GPI anchor biosynthetic process"/>
    <property type="evidence" value="ECO:0007669"/>
    <property type="project" value="TreeGrafter"/>
</dbReference>
<dbReference type="GO" id="GO:0180047">
    <property type="term" value="P:dolichol phosphate mannose biosynthetic process"/>
    <property type="evidence" value="ECO:0007669"/>
    <property type="project" value="InterPro"/>
</dbReference>
<dbReference type="STRING" id="747676.F4RTD4"/>
<dbReference type="InterPro" id="IPR009914">
    <property type="entry name" value="DPM2"/>
</dbReference>
<comment type="subcellular location">
    <subcellularLocation>
        <location evidence="1 7">Endoplasmic reticulum membrane</location>
        <topology evidence="1 7">Multi-pass membrane protein</topology>
    </subcellularLocation>
</comment>
<dbReference type="eggNOG" id="KOG3488">
    <property type="taxonomic scope" value="Eukaryota"/>
</dbReference>
<organism evidence="9">
    <name type="scientific">Melampsora larici-populina (strain 98AG31 / pathotype 3-4-7)</name>
    <name type="common">Poplar leaf rust fungus</name>
    <dbReference type="NCBI Taxonomy" id="747676"/>
    <lineage>
        <taxon>Eukaryota</taxon>
        <taxon>Fungi</taxon>
        <taxon>Dikarya</taxon>
        <taxon>Basidiomycota</taxon>
        <taxon>Pucciniomycotina</taxon>
        <taxon>Pucciniomycetes</taxon>
        <taxon>Pucciniales</taxon>
        <taxon>Melampsoraceae</taxon>
        <taxon>Melampsora</taxon>
    </lineage>
</organism>
<evidence type="ECO:0000256" key="1">
    <source>
        <dbReference type="ARBA" id="ARBA00004477"/>
    </source>
</evidence>
<comment type="similarity">
    <text evidence="2 7">Belongs to the DPM2 family.</text>
</comment>
<dbReference type="AlphaFoldDB" id="F4RTD4"/>
<dbReference type="KEGG" id="mlr:MELLADRAFT_72413"/>
<comment type="function">
    <text evidence="7">Regulatory subunit of the dolichol-phosphate mannose (DPM) synthase complex; essential for the ER localization.</text>
</comment>
<evidence type="ECO:0000313" key="9">
    <source>
        <dbReference type="Proteomes" id="UP000001072"/>
    </source>
</evidence>
<keyword evidence="6 7" id="KW-0472">Membrane</keyword>
<dbReference type="UniPathway" id="UPA00378"/>
<evidence type="ECO:0000256" key="7">
    <source>
        <dbReference type="RuleBase" id="RU365084"/>
    </source>
</evidence>
<keyword evidence="3 7" id="KW-0812">Transmembrane</keyword>